<accession>A0AAE1KB12</accession>
<comment type="function">
    <text evidence="1">Essential component of the TIM23 complex, a complex that mediates the translocation of transit peptide-containing proteins across the mitochondrial inner membrane.</text>
</comment>
<keyword evidence="4" id="KW-0813">Transport</keyword>
<organism evidence="12 13">
    <name type="scientific">Petrolisthes cinctipes</name>
    <name type="common">Flat porcelain crab</name>
    <dbReference type="NCBI Taxonomy" id="88211"/>
    <lineage>
        <taxon>Eukaryota</taxon>
        <taxon>Metazoa</taxon>
        <taxon>Ecdysozoa</taxon>
        <taxon>Arthropoda</taxon>
        <taxon>Crustacea</taxon>
        <taxon>Multicrustacea</taxon>
        <taxon>Malacostraca</taxon>
        <taxon>Eumalacostraca</taxon>
        <taxon>Eucarida</taxon>
        <taxon>Decapoda</taxon>
        <taxon>Pleocyemata</taxon>
        <taxon>Anomura</taxon>
        <taxon>Galatheoidea</taxon>
        <taxon>Porcellanidae</taxon>
        <taxon>Petrolisthes</taxon>
    </lineage>
</organism>
<evidence type="ECO:0000256" key="11">
    <source>
        <dbReference type="ARBA" id="ARBA00023136"/>
    </source>
</evidence>
<evidence type="ECO:0000256" key="1">
    <source>
        <dbReference type="ARBA" id="ARBA00002959"/>
    </source>
</evidence>
<keyword evidence="5" id="KW-0812">Transmembrane</keyword>
<dbReference type="EMBL" id="JAWQEG010002661">
    <property type="protein sequence ID" value="KAK3870501.1"/>
    <property type="molecule type" value="Genomic_DNA"/>
</dbReference>
<evidence type="ECO:0000256" key="2">
    <source>
        <dbReference type="ARBA" id="ARBA00004448"/>
    </source>
</evidence>
<dbReference type="Pfam" id="PF02466">
    <property type="entry name" value="Tim17"/>
    <property type="match status" value="1"/>
</dbReference>
<proteinExistence type="inferred from homology"/>
<evidence type="ECO:0000256" key="10">
    <source>
        <dbReference type="ARBA" id="ARBA00023128"/>
    </source>
</evidence>
<keyword evidence="10" id="KW-0496">Mitochondrion</keyword>
<evidence type="ECO:0000256" key="3">
    <source>
        <dbReference type="ARBA" id="ARBA00008444"/>
    </source>
</evidence>
<gene>
    <name evidence="12" type="ORF">Pcinc_024279</name>
</gene>
<keyword evidence="8" id="KW-1133">Transmembrane helix</keyword>
<keyword evidence="11" id="KW-0472">Membrane</keyword>
<dbReference type="GO" id="GO:0030150">
    <property type="term" value="P:protein import into mitochondrial matrix"/>
    <property type="evidence" value="ECO:0007669"/>
    <property type="project" value="TreeGrafter"/>
</dbReference>
<dbReference type="Proteomes" id="UP001286313">
    <property type="component" value="Unassembled WGS sequence"/>
</dbReference>
<comment type="similarity">
    <text evidence="3">Belongs to the Tim17/Tim22/Tim23 family.</text>
</comment>
<dbReference type="GO" id="GO:0005744">
    <property type="term" value="C:TIM23 mitochondrial import inner membrane translocase complex"/>
    <property type="evidence" value="ECO:0007669"/>
    <property type="project" value="TreeGrafter"/>
</dbReference>
<keyword evidence="6" id="KW-0999">Mitochondrion inner membrane</keyword>
<protein>
    <submittedName>
        <fullName evidence="12">Uncharacterized protein</fullName>
    </submittedName>
</protein>
<evidence type="ECO:0000313" key="12">
    <source>
        <dbReference type="EMBL" id="KAK3870501.1"/>
    </source>
</evidence>
<evidence type="ECO:0000256" key="6">
    <source>
        <dbReference type="ARBA" id="ARBA00022792"/>
    </source>
</evidence>
<evidence type="ECO:0000256" key="4">
    <source>
        <dbReference type="ARBA" id="ARBA00022448"/>
    </source>
</evidence>
<keyword evidence="9" id="KW-0811">Translocation</keyword>
<comment type="caution">
    <text evidence="12">The sequence shown here is derived from an EMBL/GenBank/DDBJ whole genome shotgun (WGS) entry which is preliminary data.</text>
</comment>
<keyword evidence="13" id="KW-1185">Reference proteome</keyword>
<comment type="subcellular location">
    <subcellularLocation>
        <location evidence="2">Mitochondrion inner membrane</location>
        <topology evidence="2">Multi-pass membrane protein</topology>
    </subcellularLocation>
</comment>
<dbReference type="PANTHER" id="PTHR10485">
    <property type="entry name" value="MITOCHONDRIAL IMPORT INNER MEMBRANE TRANSLOCASE SUBUNIT TIM-17"/>
    <property type="match status" value="1"/>
</dbReference>
<dbReference type="GO" id="GO:0008320">
    <property type="term" value="F:protein transmembrane transporter activity"/>
    <property type="evidence" value="ECO:0007669"/>
    <property type="project" value="TreeGrafter"/>
</dbReference>
<sequence>MSFNSPWRIVEDCGGAFALGTIGGGLFQSVNGFQQAPKGLSNRLSGSLKTVMRRAPVVGGKFASYGALFSAAECSLEHMRKKDDSWNSILSGATTGGILAARFGVVAMIGSAFSGGLLLSIIKASEIIVERAVAAKDFRPIPPHERTQAPFGDPK</sequence>
<reference evidence="12" key="1">
    <citation type="submission" date="2023-10" db="EMBL/GenBank/DDBJ databases">
        <title>Genome assemblies of two species of porcelain crab, Petrolisthes cinctipes and Petrolisthes manimaculis (Anomura: Porcellanidae).</title>
        <authorList>
            <person name="Angst P."/>
        </authorList>
    </citation>
    <scope>NUCLEOTIDE SEQUENCE</scope>
    <source>
        <strain evidence="12">PB745_01</strain>
        <tissue evidence="12">Gill</tissue>
    </source>
</reference>
<dbReference type="PANTHER" id="PTHR10485:SF0">
    <property type="entry name" value="AT05822P-RELATED"/>
    <property type="match status" value="1"/>
</dbReference>
<dbReference type="AlphaFoldDB" id="A0AAE1KB12"/>
<evidence type="ECO:0000256" key="8">
    <source>
        <dbReference type="ARBA" id="ARBA00022989"/>
    </source>
</evidence>
<evidence type="ECO:0000256" key="7">
    <source>
        <dbReference type="ARBA" id="ARBA00022927"/>
    </source>
</evidence>
<name>A0AAE1KB12_PETCI</name>
<evidence type="ECO:0000256" key="9">
    <source>
        <dbReference type="ARBA" id="ARBA00023010"/>
    </source>
</evidence>
<keyword evidence="7" id="KW-0653">Protein transport</keyword>
<evidence type="ECO:0000313" key="13">
    <source>
        <dbReference type="Proteomes" id="UP001286313"/>
    </source>
</evidence>
<evidence type="ECO:0000256" key="5">
    <source>
        <dbReference type="ARBA" id="ARBA00022692"/>
    </source>
</evidence>